<dbReference type="Pfam" id="PF04749">
    <property type="entry name" value="PLAC8"/>
    <property type="match status" value="1"/>
</dbReference>
<dbReference type="AlphaFoldDB" id="A0AAW2KRU8"/>
<dbReference type="EMBL" id="JACGWJ010000027">
    <property type="protein sequence ID" value="KAL0309749.1"/>
    <property type="molecule type" value="Genomic_DNA"/>
</dbReference>
<reference evidence="2" key="2">
    <citation type="journal article" date="2024" name="Plant">
        <title>Genomic evolution and insights into agronomic trait innovations of Sesamum species.</title>
        <authorList>
            <person name="Miao H."/>
            <person name="Wang L."/>
            <person name="Qu L."/>
            <person name="Liu H."/>
            <person name="Sun Y."/>
            <person name="Le M."/>
            <person name="Wang Q."/>
            <person name="Wei S."/>
            <person name="Zheng Y."/>
            <person name="Lin W."/>
            <person name="Duan Y."/>
            <person name="Cao H."/>
            <person name="Xiong S."/>
            <person name="Wang X."/>
            <person name="Wei L."/>
            <person name="Li C."/>
            <person name="Ma Q."/>
            <person name="Ju M."/>
            <person name="Zhao R."/>
            <person name="Li G."/>
            <person name="Mu C."/>
            <person name="Tian Q."/>
            <person name="Mei H."/>
            <person name="Zhang T."/>
            <person name="Gao T."/>
            <person name="Zhang H."/>
        </authorList>
    </citation>
    <scope>NUCLEOTIDE SEQUENCE</scope>
    <source>
        <strain evidence="2">G02</strain>
    </source>
</reference>
<gene>
    <name evidence="2" type="ORF">Sradi_5917200</name>
</gene>
<evidence type="ECO:0000256" key="1">
    <source>
        <dbReference type="SAM" id="MobiDB-lite"/>
    </source>
</evidence>
<evidence type="ECO:0000313" key="2">
    <source>
        <dbReference type="EMBL" id="KAL0309749.1"/>
    </source>
</evidence>
<comment type="caution">
    <text evidence="2">The sequence shown here is derived from an EMBL/GenBank/DDBJ whole genome shotgun (WGS) entry which is preliminary data.</text>
</comment>
<organism evidence="2">
    <name type="scientific">Sesamum radiatum</name>
    <name type="common">Black benniseed</name>
    <dbReference type="NCBI Taxonomy" id="300843"/>
    <lineage>
        <taxon>Eukaryota</taxon>
        <taxon>Viridiplantae</taxon>
        <taxon>Streptophyta</taxon>
        <taxon>Embryophyta</taxon>
        <taxon>Tracheophyta</taxon>
        <taxon>Spermatophyta</taxon>
        <taxon>Magnoliopsida</taxon>
        <taxon>eudicotyledons</taxon>
        <taxon>Gunneridae</taxon>
        <taxon>Pentapetalae</taxon>
        <taxon>asterids</taxon>
        <taxon>lamiids</taxon>
        <taxon>Lamiales</taxon>
        <taxon>Pedaliaceae</taxon>
        <taxon>Sesamum</taxon>
    </lineage>
</organism>
<name>A0AAW2KRU8_SESRA</name>
<proteinExistence type="predicted"/>
<feature type="region of interest" description="Disordered" evidence="1">
    <location>
        <begin position="1"/>
        <end position="42"/>
    </location>
</feature>
<sequence>MANSEESNPLLPNQELESGGKDEKKSSTAKNGGPQPHAAVPMGWTADGLPVGELMMEKSQWDSGIFSCLGRNDEFCSSDLEVCLLGSAAPCVLYGTNVERLGSAPGTFANHCLPYTGFYLMGNAFFGWNCFAPLFSFPTRTAIRRKFNLEAMTLGSILRALLVRGKIFEEKVLSTFHINSLLELEWKLENKEEAVRHLLDHVGAAEAFWRMRFGVSNGKRHVILLPMSSAMHVLFVRKVVKFAVGFLILAS</sequence>
<dbReference type="InterPro" id="IPR006461">
    <property type="entry name" value="PLAC_motif_containing"/>
</dbReference>
<dbReference type="PANTHER" id="PTHR15907">
    <property type="entry name" value="DUF614 FAMILY PROTEIN-RELATED"/>
    <property type="match status" value="1"/>
</dbReference>
<feature type="compositionally biased region" description="Polar residues" evidence="1">
    <location>
        <begin position="1"/>
        <end position="11"/>
    </location>
</feature>
<accession>A0AAW2KRU8</accession>
<reference evidence="2" key="1">
    <citation type="submission" date="2020-06" db="EMBL/GenBank/DDBJ databases">
        <authorList>
            <person name="Li T."/>
            <person name="Hu X."/>
            <person name="Zhang T."/>
            <person name="Song X."/>
            <person name="Zhang H."/>
            <person name="Dai N."/>
            <person name="Sheng W."/>
            <person name="Hou X."/>
            <person name="Wei L."/>
        </authorList>
    </citation>
    <scope>NUCLEOTIDE SEQUENCE</scope>
    <source>
        <strain evidence="2">G02</strain>
        <tissue evidence="2">Leaf</tissue>
    </source>
</reference>
<protein>
    <submittedName>
        <fullName evidence="2">Cell number regulator 8</fullName>
    </submittedName>
</protein>